<name>A0A449BDY5_HAPAX</name>
<evidence type="ECO:0000259" key="2">
    <source>
        <dbReference type="Pfam" id="PF00326"/>
    </source>
</evidence>
<gene>
    <name evidence="3" type="ORF">NCTC10138_01016</name>
</gene>
<dbReference type="PANTHER" id="PTHR48081">
    <property type="entry name" value="AB HYDROLASE SUPERFAMILY PROTEIN C4A8.06C"/>
    <property type="match status" value="1"/>
</dbReference>
<dbReference type="Gene3D" id="3.40.50.1820">
    <property type="entry name" value="alpha/beta hydrolase"/>
    <property type="match status" value="1"/>
</dbReference>
<dbReference type="SUPFAM" id="SSF53474">
    <property type="entry name" value="alpha/beta-Hydrolases"/>
    <property type="match status" value="1"/>
</dbReference>
<dbReference type="GO" id="GO:0006508">
    <property type="term" value="P:proteolysis"/>
    <property type="evidence" value="ECO:0007669"/>
    <property type="project" value="InterPro"/>
</dbReference>
<keyword evidence="4" id="KW-1185">Reference proteome</keyword>
<dbReference type="InterPro" id="IPR050300">
    <property type="entry name" value="GDXG_lipolytic_enzyme"/>
</dbReference>
<evidence type="ECO:0000313" key="3">
    <source>
        <dbReference type="EMBL" id="VEU80637.1"/>
    </source>
</evidence>
<dbReference type="Pfam" id="PF00326">
    <property type="entry name" value="Peptidase_S9"/>
    <property type="match status" value="1"/>
</dbReference>
<accession>A0A449BDY5</accession>
<dbReference type="STRING" id="1278311.GCA_000428705_00375"/>
<dbReference type="InterPro" id="IPR029058">
    <property type="entry name" value="AB_hydrolase_fold"/>
</dbReference>
<dbReference type="Proteomes" id="UP000289841">
    <property type="component" value="Chromosome"/>
</dbReference>
<sequence>MENRIEKVYYDNTKRPVLLILPGGGYFMTSDREAYPIANEFLSTGFHQAIFYYREDKKKYPEILTDAKKHIEELMKDPLIGDIHIMGFSAGGHFAGLLLTEFPEMFKTGILCYPVISTDKLIMHEDSFKNLLKNYPDELDKVSIEKNIKTNTPPMYIWHTMEDPLVPYQNSIVLMEALKEKNIEVKLRLFDKGPHGLALANRLTSYDDMNPLEYEKQYKEIQKWIKDAKEWLLNH</sequence>
<dbReference type="InterPro" id="IPR001375">
    <property type="entry name" value="Peptidase_S9_cat"/>
</dbReference>
<feature type="domain" description="Peptidase S9 prolyl oligopeptidase catalytic" evidence="2">
    <location>
        <begin position="46"/>
        <end position="199"/>
    </location>
</feature>
<protein>
    <submittedName>
        <fullName evidence="3">Predicted esterase</fullName>
    </submittedName>
</protein>
<dbReference type="PANTHER" id="PTHR48081:SF6">
    <property type="entry name" value="PEPTIDASE S9 PROLYL OLIGOPEPTIDASE CATALYTIC DOMAIN-CONTAINING PROTEIN"/>
    <property type="match status" value="1"/>
</dbReference>
<dbReference type="RefSeq" id="WP_052589670.1">
    <property type="nucleotide sequence ID" value="NZ_LR215048.1"/>
</dbReference>
<evidence type="ECO:0000313" key="4">
    <source>
        <dbReference type="Proteomes" id="UP000289841"/>
    </source>
</evidence>
<reference evidence="3 4" key="1">
    <citation type="submission" date="2019-01" db="EMBL/GenBank/DDBJ databases">
        <authorList>
            <consortium name="Pathogen Informatics"/>
        </authorList>
    </citation>
    <scope>NUCLEOTIDE SEQUENCE [LARGE SCALE GENOMIC DNA]</scope>
    <source>
        <strain evidence="3 4">NCTC10138</strain>
    </source>
</reference>
<dbReference type="KEGG" id="aaxa:NCTC10138_01016"/>
<dbReference type="EMBL" id="LR215048">
    <property type="protein sequence ID" value="VEU80637.1"/>
    <property type="molecule type" value="Genomic_DNA"/>
</dbReference>
<dbReference type="AlphaFoldDB" id="A0A449BDY5"/>
<organism evidence="3 4">
    <name type="scientific">Haploplasma axanthum</name>
    <name type="common">Acholeplasma axanthum</name>
    <dbReference type="NCBI Taxonomy" id="29552"/>
    <lineage>
        <taxon>Bacteria</taxon>
        <taxon>Bacillati</taxon>
        <taxon>Mycoplasmatota</taxon>
        <taxon>Mollicutes</taxon>
        <taxon>Acholeplasmatales</taxon>
        <taxon>Acholeplasmataceae</taxon>
        <taxon>Haploplasma</taxon>
    </lineage>
</organism>
<proteinExistence type="predicted"/>
<evidence type="ECO:0000256" key="1">
    <source>
        <dbReference type="ARBA" id="ARBA00022801"/>
    </source>
</evidence>
<keyword evidence="1" id="KW-0378">Hydrolase</keyword>
<dbReference type="GO" id="GO:0008236">
    <property type="term" value="F:serine-type peptidase activity"/>
    <property type="evidence" value="ECO:0007669"/>
    <property type="project" value="InterPro"/>
</dbReference>